<dbReference type="Gene3D" id="3.40.50.1240">
    <property type="entry name" value="Phosphoglycerate mutase-like"/>
    <property type="match status" value="1"/>
</dbReference>
<feature type="active site" description="Proton donor/acceptor" evidence="1">
    <location>
        <position position="79"/>
    </location>
</feature>
<reference evidence="5" key="3">
    <citation type="submission" date="2023-06" db="EMBL/GenBank/DDBJ databases">
        <title>Pangenomics reveal diversification of enzyme families and niche specialization in globally abundant SAR202 bacteria.</title>
        <authorList>
            <person name="Saw J.H.W."/>
        </authorList>
    </citation>
    <scope>NUCLEOTIDE SEQUENCE [LARGE SCALE GENOMIC DNA]</scope>
    <source>
        <strain evidence="5">JH1073</strain>
    </source>
</reference>
<gene>
    <name evidence="3" type="ORF">GKO46_09035</name>
    <name evidence="4" type="ORF">GKO48_03040</name>
</gene>
<dbReference type="InterPro" id="IPR001345">
    <property type="entry name" value="PG/BPGM_mutase_AS"/>
</dbReference>
<evidence type="ECO:0008006" key="7">
    <source>
        <dbReference type="Google" id="ProtNLM"/>
    </source>
</evidence>
<reference evidence="5 6" key="1">
    <citation type="submission" date="2019-11" db="EMBL/GenBank/DDBJ databases">
        <authorList>
            <person name="Cho J.-C."/>
        </authorList>
    </citation>
    <scope>NUCLEOTIDE SEQUENCE [LARGE SCALE GENOMIC DNA]</scope>
    <source>
        <strain evidence="4 5">JH1073</strain>
        <strain evidence="3 6">JH702</strain>
    </source>
</reference>
<dbReference type="InterPro" id="IPR029033">
    <property type="entry name" value="His_PPase_superfam"/>
</dbReference>
<dbReference type="SUPFAM" id="SSF53254">
    <property type="entry name" value="Phosphoglycerate mutase-like"/>
    <property type="match status" value="1"/>
</dbReference>
<reference evidence="4" key="2">
    <citation type="journal article" date="2023" name="Nat. Commun.">
        <title>Cultivation of marine bacteria of the SAR202 clade.</title>
        <authorList>
            <person name="Lim Y."/>
            <person name="Seo J.H."/>
            <person name="Giovannoni S.J."/>
            <person name="Kang I."/>
            <person name="Cho J.C."/>
        </authorList>
    </citation>
    <scope>NUCLEOTIDE SEQUENCE</scope>
    <source>
        <strain evidence="4">JH1073</strain>
    </source>
</reference>
<keyword evidence="5" id="KW-1185">Reference proteome</keyword>
<feature type="binding site" evidence="2">
    <location>
        <position position="59"/>
    </location>
    <ligand>
        <name>substrate</name>
    </ligand>
</feature>
<dbReference type="Proteomes" id="UP001219901">
    <property type="component" value="Chromosome"/>
</dbReference>
<dbReference type="EMBL" id="WMBE01000002">
    <property type="protein sequence ID" value="MDG0867212.1"/>
    <property type="molecule type" value="Genomic_DNA"/>
</dbReference>
<dbReference type="Pfam" id="PF00300">
    <property type="entry name" value="His_Phos_1"/>
    <property type="match status" value="1"/>
</dbReference>
<feature type="active site" description="Tele-phosphohistidine intermediate" evidence="1">
    <location>
        <position position="9"/>
    </location>
</feature>
<dbReference type="InterPro" id="IPR050275">
    <property type="entry name" value="PGM_Phosphatase"/>
</dbReference>
<proteinExistence type="predicted"/>
<evidence type="ECO:0000313" key="5">
    <source>
        <dbReference type="Proteomes" id="UP001219901"/>
    </source>
</evidence>
<dbReference type="RefSeq" id="WP_342825325.1">
    <property type="nucleotide sequence ID" value="NZ_CP046146.1"/>
</dbReference>
<feature type="binding site" evidence="2">
    <location>
        <begin position="8"/>
        <end position="15"/>
    </location>
    <ligand>
        <name>substrate</name>
    </ligand>
</feature>
<dbReference type="EMBL" id="CP046147">
    <property type="protein sequence ID" value="WFG38621.1"/>
    <property type="molecule type" value="Genomic_DNA"/>
</dbReference>
<name>A0AAJ5ZEL4_9CHLR</name>
<dbReference type="PANTHER" id="PTHR48100">
    <property type="entry name" value="BROAD-SPECIFICITY PHOSPHATASE YOR283W-RELATED"/>
    <property type="match status" value="1"/>
</dbReference>
<dbReference type="GO" id="GO:0016791">
    <property type="term" value="F:phosphatase activity"/>
    <property type="evidence" value="ECO:0007669"/>
    <property type="project" value="TreeGrafter"/>
</dbReference>
<accession>A0AAJ5ZEL4</accession>
<protein>
    <recommendedName>
        <fullName evidence="7">Histidine phosphatase family protein</fullName>
    </recommendedName>
</protein>
<dbReference type="Proteomes" id="UP001321249">
    <property type="component" value="Unassembled WGS sequence"/>
</dbReference>
<dbReference type="SMART" id="SM00855">
    <property type="entry name" value="PGAM"/>
    <property type="match status" value="1"/>
</dbReference>
<dbReference type="PIRSF" id="PIRSF000709">
    <property type="entry name" value="6PFK_2-Ptase"/>
    <property type="match status" value="1"/>
</dbReference>
<feature type="binding site" evidence="2">
    <location>
        <begin position="79"/>
        <end position="82"/>
    </location>
    <ligand>
        <name>substrate</name>
    </ligand>
</feature>
<dbReference type="PROSITE" id="PS00175">
    <property type="entry name" value="PG_MUTASE"/>
    <property type="match status" value="1"/>
</dbReference>
<sequence>MTRLILIRHGETNWNVERRKQGRNDQPLNEKGAAQAKLAAEHVKANYNIGKVWSSPLQRCSNTAALFNMPVETSDHLLEIDYGEWEGMLASDIEKNYAHLINGSVDGTDAPGGEKRSDLPVRANKWITESDIAEQGGDVVLVGHGGSMKGLITGVLGLPDSAMDTLTIDNCSVTVLDINPDPKTPNKLVTLNQTSHLM</sequence>
<evidence type="ECO:0000256" key="1">
    <source>
        <dbReference type="PIRSR" id="PIRSR613078-1"/>
    </source>
</evidence>
<organism evidence="4 5">
    <name type="scientific">Candidatus Lucifugimonas marina</name>
    <dbReference type="NCBI Taxonomy" id="3038979"/>
    <lineage>
        <taxon>Bacteria</taxon>
        <taxon>Bacillati</taxon>
        <taxon>Chloroflexota</taxon>
        <taxon>Dehalococcoidia</taxon>
        <taxon>SAR202 cluster</taxon>
        <taxon>Candidatus Lucifugimonadales</taxon>
        <taxon>Candidatus Lucifugimonadaceae</taxon>
        <taxon>Candidatus Lucifugimonas</taxon>
    </lineage>
</organism>
<evidence type="ECO:0000256" key="2">
    <source>
        <dbReference type="PIRSR" id="PIRSR613078-2"/>
    </source>
</evidence>
<dbReference type="AlphaFoldDB" id="A0AAJ5ZEL4"/>
<evidence type="ECO:0000313" key="6">
    <source>
        <dbReference type="Proteomes" id="UP001321249"/>
    </source>
</evidence>
<dbReference type="CDD" id="cd07067">
    <property type="entry name" value="HP_PGM_like"/>
    <property type="match status" value="1"/>
</dbReference>
<evidence type="ECO:0000313" key="3">
    <source>
        <dbReference type="EMBL" id="MDG0867212.1"/>
    </source>
</evidence>
<dbReference type="InterPro" id="IPR013078">
    <property type="entry name" value="His_Pase_superF_clade-1"/>
</dbReference>
<evidence type="ECO:0000313" key="4">
    <source>
        <dbReference type="EMBL" id="WFG38621.1"/>
    </source>
</evidence>